<evidence type="ECO:0000256" key="4">
    <source>
        <dbReference type="ARBA" id="ARBA00022801"/>
    </source>
</evidence>
<feature type="transmembrane region" description="Helical" evidence="8">
    <location>
        <begin position="85"/>
        <end position="104"/>
    </location>
</feature>
<keyword evidence="3 8" id="KW-0812">Transmembrane</keyword>
<dbReference type="GO" id="GO:0008233">
    <property type="term" value="F:peptidase activity"/>
    <property type="evidence" value="ECO:0007669"/>
    <property type="project" value="UniProtKB-KW"/>
</dbReference>
<dbReference type="AlphaFoldDB" id="A0A075GJ80"/>
<keyword evidence="2 10" id="KW-0645">Protease</keyword>
<sequence>MIEPTQEEIQNTVSSLFDINYTEISLTKMKFRFRNTDFKQKFVKLTQILEARNLVCILEKQNDEIFLIVSKFPPLKQRKWLSKTWTPRILFAVTVVMVLIDGFFRTAGLNSFMPIGDPLGIAILYAWALIGILGVHEAGHLIAAKWHKIKTTWPYFIPGVPVFGIPTFGAFIQSRGLTVNRDILFDIAIAGPIAGLIIAIVVAAFGAYTSPVIDSQIAEQMFGTSQLIQMNENLIMMGMLELFDKNGDNVEVIMSPIMFAAWLGFLITFLNLLPAWQLDGGHMSRVILGQRWHKIATYASMGVLVLLNYWMMAILILILSSRSKDAQPLDDISPLSKNRKLIYFGVIILAILCAPLPNSIFP</sequence>
<evidence type="ECO:0000256" key="1">
    <source>
        <dbReference type="ARBA" id="ARBA00004141"/>
    </source>
</evidence>
<dbReference type="GO" id="GO:0006508">
    <property type="term" value="P:proteolysis"/>
    <property type="evidence" value="ECO:0007669"/>
    <property type="project" value="UniProtKB-KW"/>
</dbReference>
<dbReference type="PANTHER" id="PTHR31412:SF0">
    <property type="entry name" value="ZINC METALLOPROTEASE EGY1, CHLOROPLASTIC-RELATED"/>
    <property type="match status" value="1"/>
</dbReference>
<evidence type="ECO:0000256" key="3">
    <source>
        <dbReference type="ARBA" id="ARBA00022692"/>
    </source>
</evidence>
<reference evidence="10" key="1">
    <citation type="journal article" date="2014" name="Genome Biol. Evol.">
        <title>Pangenome evidence for extensive interdomain horizontal transfer affecting lineage core and shell genes in uncultured planktonic thaumarchaeota and euryarchaeota.</title>
        <authorList>
            <person name="Deschamps P."/>
            <person name="Zivanovic Y."/>
            <person name="Moreira D."/>
            <person name="Rodriguez-Valera F."/>
            <person name="Lopez-Garcia P."/>
        </authorList>
    </citation>
    <scope>NUCLEOTIDE SEQUENCE</scope>
</reference>
<dbReference type="PANTHER" id="PTHR31412">
    <property type="entry name" value="ZINC METALLOPROTEASE EGY1"/>
    <property type="match status" value="1"/>
</dbReference>
<feature type="transmembrane region" description="Helical" evidence="8">
    <location>
        <begin position="184"/>
        <end position="208"/>
    </location>
</feature>
<dbReference type="Pfam" id="PF02163">
    <property type="entry name" value="Peptidase_M50"/>
    <property type="match status" value="1"/>
</dbReference>
<evidence type="ECO:0000313" key="10">
    <source>
        <dbReference type="EMBL" id="AIF04051.1"/>
    </source>
</evidence>
<dbReference type="CDD" id="cd06160">
    <property type="entry name" value="S2P-M50_like_2"/>
    <property type="match status" value="1"/>
</dbReference>
<evidence type="ECO:0000256" key="6">
    <source>
        <dbReference type="ARBA" id="ARBA00022989"/>
    </source>
</evidence>
<comment type="subcellular location">
    <subcellularLocation>
        <location evidence="1">Membrane</location>
        <topology evidence="1">Multi-pass membrane protein</topology>
    </subcellularLocation>
</comment>
<protein>
    <submittedName>
        <fullName evidence="10">Membrane-associated Zn-dependent protease</fullName>
    </submittedName>
</protein>
<evidence type="ECO:0000256" key="8">
    <source>
        <dbReference type="SAM" id="Phobius"/>
    </source>
</evidence>
<accession>A0A075GJ80</accession>
<keyword evidence="5" id="KW-0809">Transit peptide</keyword>
<feature type="transmembrane region" description="Helical" evidence="8">
    <location>
        <begin position="124"/>
        <end position="143"/>
    </location>
</feature>
<dbReference type="EMBL" id="KF900697">
    <property type="protein sequence ID" value="AIF04051.1"/>
    <property type="molecule type" value="Genomic_DNA"/>
</dbReference>
<proteinExistence type="predicted"/>
<evidence type="ECO:0000256" key="5">
    <source>
        <dbReference type="ARBA" id="ARBA00022946"/>
    </source>
</evidence>
<keyword evidence="4" id="KW-0378">Hydrolase</keyword>
<organism evidence="10">
    <name type="scientific">uncultured marine thaumarchaeote KM3_16_G02</name>
    <dbReference type="NCBI Taxonomy" id="1456045"/>
    <lineage>
        <taxon>Archaea</taxon>
        <taxon>Nitrososphaerota</taxon>
        <taxon>environmental samples</taxon>
    </lineage>
</organism>
<keyword evidence="6 8" id="KW-1133">Transmembrane helix</keyword>
<feature type="transmembrane region" description="Helical" evidence="8">
    <location>
        <begin position="295"/>
        <end position="320"/>
    </location>
</feature>
<feature type="transmembrane region" description="Helical" evidence="8">
    <location>
        <begin position="252"/>
        <end position="275"/>
    </location>
</feature>
<evidence type="ECO:0000256" key="2">
    <source>
        <dbReference type="ARBA" id="ARBA00022670"/>
    </source>
</evidence>
<dbReference type="GO" id="GO:0016020">
    <property type="term" value="C:membrane"/>
    <property type="evidence" value="ECO:0007669"/>
    <property type="project" value="UniProtKB-SubCell"/>
</dbReference>
<name>A0A075GJ80_9ARCH</name>
<dbReference type="InterPro" id="IPR008915">
    <property type="entry name" value="Peptidase_M50"/>
</dbReference>
<evidence type="ECO:0000256" key="7">
    <source>
        <dbReference type="ARBA" id="ARBA00023136"/>
    </source>
</evidence>
<keyword evidence="7 8" id="KW-0472">Membrane</keyword>
<evidence type="ECO:0000259" key="9">
    <source>
        <dbReference type="Pfam" id="PF02163"/>
    </source>
</evidence>
<feature type="transmembrane region" description="Helical" evidence="8">
    <location>
        <begin position="341"/>
        <end position="361"/>
    </location>
</feature>
<dbReference type="InterPro" id="IPR044838">
    <property type="entry name" value="EGY1-like"/>
</dbReference>
<feature type="transmembrane region" description="Helical" evidence="8">
    <location>
        <begin position="155"/>
        <end position="172"/>
    </location>
</feature>
<feature type="domain" description="Peptidase M50" evidence="9">
    <location>
        <begin position="126"/>
        <end position="304"/>
    </location>
</feature>